<evidence type="ECO:0000313" key="3">
    <source>
        <dbReference type="EMBL" id="GAA3944414.1"/>
    </source>
</evidence>
<dbReference type="EMBL" id="BAABAJ010000040">
    <property type="protein sequence ID" value="GAA3944414.1"/>
    <property type="molecule type" value="Genomic_DNA"/>
</dbReference>
<organism evidence="3 4">
    <name type="scientific">Streptomyces gulbargensis</name>
    <dbReference type="NCBI Taxonomy" id="364901"/>
    <lineage>
        <taxon>Bacteria</taxon>
        <taxon>Bacillati</taxon>
        <taxon>Actinomycetota</taxon>
        <taxon>Actinomycetes</taxon>
        <taxon>Kitasatosporales</taxon>
        <taxon>Streptomycetaceae</taxon>
        <taxon>Streptomyces</taxon>
    </lineage>
</organism>
<feature type="compositionally biased region" description="Gly residues" evidence="1">
    <location>
        <begin position="187"/>
        <end position="206"/>
    </location>
</feature>
<evidence type="ECO:0000313" key="4">
    <source>
        <dbReference type="Proteomes" id="UP001501000"/>
    </source>
</evidence>
<accession>A0ABP7NEB1</accession>
<dbReference type="InterPro" id="IPR025334">
    <property type="entry name" value="DUF4240"/>
</dbReference>
<feature type="compositionally biased region" description="Acidic residues" evidence="1">
    <location>
        <begin position="177"/>
        <end position="186"/>
    </location>
</feature>
<dbReference type="Proteomes" id="UP001501000">
    <property type="component" value="Unassembled WGS sequence"/>
</dbReference>
<reference evidence="4" key="1">
    <citation type="journal article" date="2019" name="Int. J. Syst. Evol. Microbiol.">
        <title>The Global Catalogue of Microorganisms (GCM) 10K type strain sequencing project: providing services to taxonomists for standard genome sequencing and annotation.</title>
        <authorList>
            <consortium name="The Broad Institute Genomics Platform"/>
            <consortium name="The Broad Institute Genome Sequencing Center for Infectious Disease"/>
            <person name="Wu L."/>
            <person name="Ma J."/>
        </authorList>
    </citation>
    <scope>NUCLEOTIDE SEQUENCE [LARGE SCALE GENOMIC DNA]</scope>
    <source>
        <strain evidence="4">JCM 16956</strain>
    </source>
</reference>
<evidence type="ECO:0000256" key="1">
    <source>
        <dbReference type="SAM" id="MobiDB-lite"/>
    </source>
</evidence>
<gene>
    <name evidence="3" type="ORF">GCM10022244_59980</name>
</gene>
<comment type="caution">
    <text evidence="3">The sequence shown here is derived from an EMBL/GenBank/DDBJ whole genome shotgun (WGS) entry which is preliminary data.</text>
</comment>
<evidence type="ECO:0000259" key="2">
    <source>
        <dbReference type="Pfam" id="PF14024"/>
    </source>
</evidence>
<dbReference type="Pfam" id="PF14024">
    <property type="entry name" value="DUF4240"/>
    <property type="match status" value="1"/>
</dbReference>
<name>A0ABP7NEB1_9ACTN</name>
<sequence>MLDGMNDDAFWALMDELSRRPGDRDERLEWLAGELRRRPAADSVAFQVRLERACEAADTRALWRAADLITGGCSDDGFHYFTLWLVGQGRKTYESVVADPDALADVPEVRALVGRHQEEWDDDAWPEWEELEYVAQDVYDELTGQEDDEGEEFHAAVDDILDAEEPDADGERGGDDDRLDGDDEAGESGGWSGGGGAPAGPRGPAGGRTSLPRLTGLFPAGRSV</sequence>
<feature type="region of interest" description="Disordered" evidence="1">
    <location>
        <begin position="163"/>
        <end position="224"/>
    </location>
</feature>
<keyword evidence="4" id="KW-1185">Reference proteome</keyword>
<feature type="domain" description="DUF4240" evidence="2">
    <location>
        <begin position="5"/>
        <end position="140"/>
    </location>
</feature>
<proteinExistence type="predicted"/>
<protein>
    <recommendedName>
        <fullName evidence="2">DUF4240 domain-containing protein</fullName>
    </recommendedName>
</protein>